<proteinExistence type="predicted"/>
<reference evidence="1" key="1">
    <citation type="submission" date="2021-08" db="EMBL/GenBank/DDBJ databases">
        <title>Complete genome sequence of Chryseobacterium sp strain PS-8.</title>
        <authorList>
            <person name="Das S.K."/>
        </authorList>
    </citation>
    <scope>NUCLEOTIDE SEQUENCE</scope>
    <source>
        <strain evidence="1">PS-8</strain>
    </source>
</reference>
<dbReference type="Proteomes" id="UP001430374">
    <property type="component" value="Unassembled WGS sequence"/>
</dbReference>
<evidence type="ECO:0000313" key="2">
    <source>
        <dbReference type="Proteomes" id="UP001430374"/>
    </source>
</evidence>
<dbReference type="EMBL" id="JACSGT010000001">
    <property type="protein sequence ID" value="MCF2217932.1"/>
    <property type="molecule type" value="Genomic_DNA"/>
</dbReference>
<gene>
    <name evidence="1" type="ORF">H9Q08_01275</name>
</gene>
<comment type="caution">
    <text evidence="1">The sequence shown here is derived from an EMBL/GenBank/DDBJ whole genome shotgun (WGS) entry which is preliminary data.</text>
</comment>
<keyword evidence="2" id="KW-1185">Reference proteome</keyword>
<evidence type="ECO:0000313" key="1">
    <source>
        <dbReference type="EMBL" id="MCF2217932.1"/>
    </source>
</evidence>
<protein>
    <recommendedName>
        <fullName evidence="3">YD repeat-containing protein</fullName>
    </recommendedName>
</protein>
<sequence>MKKTTIAIVLLASLNNISGQGNQSQYNPSAKNVPTSPEVALLGRFGDIPIGHYTGTAEVSVPLYNLKVDNIDIPLALSYHTSGIKVADEATWVGLGWNFMPEGTITQEIRGREDNPYGGDGFNTLSGYNAFKSNFTTLNSENPYYRLSMGWQQTNDGLSFISPQPTDDAYDVIIALKAKKGQPDIFTYNFYGYSGKFFYNPENNNEILFLESNQDVKFVRNFDGWLATTNKGDKFFFYVVEKSRTNQTDYTDIGITFKVSKIQLASGKIINFTYLDESTYQEYPAEVARFPSFGQNQSVTTNYNATINNKKTLIGIETEDTQINFNLDNRDDIKPYSASIPVKKLASIDIKSKYPNRKIKSFLFNTSYFPTVSFSGVEEGYKNKRLKLNSIQEVNYNEAGTAVQNIPPYAFEYNTTFIMPSKLSSSDFYGYYNGSNGGTLLPDLTFFDYLNTPPYKNYGLNVNYPYNGANRYTNSDYAVTNILNKISYPTGARTEFEYESNTFTNQFIPTAQQVASANKDVSVTHRGASTVPGGYYFLKSQPFKLTKEMKINFSNTIFDGYMGPNYPQTHYDYYQMLNCNIVLHKTKTVNGQYVDTILKEWKIDVAGSVFEQTHQQKWDEDFIVPLDTDPSTEYYVYVSNGIQYNSNDGIHFAVVSSHFKYYDDSGIDKSISYGSGVRVKSIKNYENNTLLSHKTYTYSGGKLIYKFEPIGLIREATYKSQPTVQNGGCYTEYISIFNDLSVNSSDFGISGNKPFGYSEVTEKDVDVFNGTYKGFTKYGFSNTESQDSFIAFKGIPKREIPSNGENVYIEKYDQNQNKVFNQTNFYSNLPNTYGIYPQFYITDTSTGIYDPSYASYPIVLQGCGSGNNWVIGTSYTGSTFSNSSPVSKYRFVFNPLITGKRRLMRTIDTSYLNGNSMVEKREMSYTASGDLDISTTTTSEGKIVTTDYDYAYDVNNTRLVNKGMTGIPLDVETTSGSKTLSHTETKYDNLNNYLPSSVISYNLQTNSLDTEVTYNKYDAKGNLLEYTTKDGIPVALIWGYNNTKPIAKIEGITYDSAMALAGASEIVSKSNEDVDTATQDQLIDKLDLFRKNNVILFITTYTYDPLIGVTSITPPSGIREVYLYDSANRLKEIRENSQTGNILKEFKYNYKN</sequence>
<evidence type="ECO:0008006" key="3">
    <source>
        <dbReference type="Google" id="ProtNLM"/>
    </source>
</evidence>
<organism evidence="1 2">
    <name type="scientific">Chryseobacterium indicum</name>
    <dbReference type="NCBI Taxonomy" id="2766954"/>
    <lineage>
        <taxon>Bacteria</taxon>
        <taxon>Pseudomonadati</taxon>
        <taxon>Bacteroidota</taxon>
        <taxon>Flavobacteriia</taxon>
        <taxon>Flavobacteriales</taxon>
        <taxon>Weeksellaceae</taxon>
        <taxon>Chryseobacterium group</taxon>
        <taxon>Chryseobacterium</taxon>
    </lineage>
</organism>
<accession>A0ABS9C2F4</accession>
<dbReference type="RefSeq" id="WP_235129785.1">
    <property type="nucleotide sequence ID" value="NZ_JACSGT010000001.1"/>
</dbReference>
<name>A0ABS9C2F4_9FLAO</name>
<dbReference type="Gene3D" id="2.180.10.10">
    <property type="entry name" value="RHS repeat-associated core"/>
    <property type="match status" value="1"/>
</dbReference>